<dbReference type="Proteomes" id="UP000253752">
    <property type="component" value="Unassembled WGS sequence"/>
</dbReference>
<evidence type="ECO:0000313" key="8">
    <source>
        <dbReference type="Proteomes" id="UP000253857"/>
    </source>
</evidence>
<evidence type="ECO:0000256" key="1">
    <source>
        <dbReference type="SAM" id="Phobius"/>
    </source>
</evidence>
<evidence type="ECO:0000313" key="10">
    <source>
        <dbReference type="Proteomes" id="UP000436429"/>
    </source>
</evidence>
<evidence type="ECO:0000313" key="4">
    <source>
        <dbReference type="EMBL" id="RDB79490.1"/>
    </source>
</evidence>
<gene>
    <name evidence="6" type="ORF">C1853_04645</name>
    <name evidence="5" type="ORF">C1871_07250</name>
    <name evidence="4" type="ORF">C1872_08400</name>
    <name evidence="3" type="ORF">GO726_02135</name>
</gene>
<proteinExistence type="predicted"/>
<evidence type="ECO:0000313" key="5">
    <source>
        <dbReference type="EMBL" id="RDB86009.1"/>
    </source>
</evidence>
<dbReference type="Proteomes" id="UP000253857">
    <property type="component" value="Unassembled WGS sequence"/>
</dbReference>
<keyword evidence="1" id="KW-1133">Transmembrane helix</keyword>
<evidence type="ECO:0000313" key="7">
    <source>
        <dbReference type="Proteomes" id="UP000253752"/>
    </source>
</evidence>
<protein>
    <submittedName>
        <fullName evidence="5">DUF1648 domain-containing protein</fullName>
    </submittedName>
</protein>
<evidence type="ECO:0000259" key="2">
    <source>
        <dbReference type="Pfam" id="PF07853"/>
    </source>
</evidence>
<evidence type="ECO:0000313" key="9">
    <source>
        <dbReference type="Proteomes" id="UP000253915"/>
    </source>
</evidence>
<feature type="transmembrane region" description="Helical" evidence="1">
    <location>
        <begin position="117"/>
        <end position="142"/>
    </location>
</feature>
<dbReference type="RefSeq" id="WP_009609410.1">
    <property type="nucleotide sequence ID" value="NZ_AP025575.1"/>
</dbReference>
<reference evidence="3 10" key="2">
    <citation type="submission" date="2019-11" db="EMBL/GenBank/DDBJ databases">
        <title>Whole genome shotgun sequencing (WGS) data from Adlercreutzia equolifaciens ResAG-91, Eggerthella lenta MRI-F36, MRI-F37, MRI-F40, ResAG-49, ResAG-88, ResAG-121, ResAG-145, and Gordonibacter sp. ResAG-5, ResAG-26, ResAG-43, ResAG-50, ResAG-59.</title>
        <authorList>
            <person name="Stoll D.A."/>
            <person name="Danylec N."/>
            <person name="Franz C.M.A.P."/>
            <person name="Huch M."/>
        </authorList>
    </citation>
    <scope>NUCLEOTIDE SEQUENCE [LARGE SCALE GENOMIC DNA]</scope>
    <source>
        <strain evidence="3 10">ResAG-88</strain>
    </source>
</reference>
<comment type="caution">
    <text evidence="5">The sequence shown here is derived from an EMBL/GenBank/DDBJ whole genome shotgun (WGS) entry which is preliminary data.</text>
</comment>
<dbReference type="EMBL" id="PPTY01000009">
    <property type="protein sequence ID" value="RDB86009.1"/>
    <property type="molecule type" value="Genomic_DNA"/>
</dbReference>
<dbReference type="EMBL" id="PPUQ01000004">
    <property type="protein sequence ID" value="RDC40214.1"/>
    <property type="molecule type" value="Genomic_DNA"/>
</dbReference>
<name>A0A369N9B3_EGGLN</name>
<dbReference type="EMBL" id="PPTX01000011">
    <property type="protein sequence ID" value="RDB79490.1"/>
    <property type="molecule type" value="Genomic_DNA"/>
</dbReference>
<evidence type="ECO:0000313" key="6">
    <source>
        <dbReference type="EMBL" id="RDC40214.1"/>
    </source>
</evidence>
<reference evidence="7 8" key="1">
    <citation type="journal article" date="2018" name="Elife">
        <title>Discovery and characterization of a prevalent human gut bacterial enzyme sufficient for the inactivation of a family of plant toxins.</title>
        <authorList>
            <person name="Koppel N."/>
            <person name="Bisanz J.E."/>
            <person name="Pandelia M.E."/>
            <person name="Turnbaugh P.J."/>
            <person name="Balskus E.P."/>
        </authorList>
    </citation>
    <scope>NUCLEOTIDE SEQUENCE [LARGE SCALE GENOMIC DNA]</scope>
    <source>
        <strain evidence="6 9">16A</strain>
        <strain evidence="5 8">FAA1-1-60AUCSF</strain>
        <strain evidence="4 7">MR1 #12</strain>
    </source>
</reference>
<feature type="domain" description="DUF1648" evidence="2">
    <location>
        <begin position="37"/>
        <end position="82"/>
    </location>
</feature>
<dbReference type="Proteomes" id="UP000253915">
    <property type="component" value="Unassembled WGS sequence"/>
</dbReference>
<dbReference type="AlphaFoldDB" id="A0A369N9B3"/>
<dbReference type="Pfam" id="PF07853">
    <property type="entry name" value="DUF1648"/>
    <property type="match status" value="1"/>
</dbReference>
<dbReference type="EMBL" id="WPOM01000003">
    <property type="protein sequence ID" value="MVN31973.1"/>
    <property type="molecule type" value="Genomic_DNA"/>
</dbReference>
<feature type="transmembrane region" description="Helical" evidence="1">
    <location>
        <begin position="206"/>
        <end position="226"/>
    </location>
</feature>
<dbReference type="InterPro" id="IPR012867">
    <property type="entry name" value="DUF1648"/>
</dbReference>
<keyword evidence="1" id="KW-0472">Membrane</keyword>
<accession>A0A369N9B3</accession>
<keyword evidence="1" id="KW-0812">Transmembrane</keyword>
<sequence length="227" mass="24158">MAENDTDRNEPCDPDIDDTAAAPAYRMSRGRVALLAVLAILPVVLTALAQPFLPDSVPLHYGASGPDRWGSKGELFVAAGIITVIAFVLVTVYAVVEHQRETGREDWLVVDGPVTSMFPVFSICLAIIDCLDAAYVFAAFQLGGFSMPENMGSLIGGIVCLVVALSLLTPALYMLITGKGLSLVNFHPGTSDLEKRTGADKQQARAIGGLLLFLTVIVLVELLVTVK</sequence>
<feature type="transmembrane region" description="Helical" evidence="1">
    <location>
        <begin position="154"/>
        <end position="176"/>
    </location>
</feature>
<dbReference type="Proteomes" id="UP000436429">
    <property type="component" value="Unassembled WGS sequence"/>
</dbReference>
<feature type="transmembrane region" description="Helical" evidence="1">
    <location>
        <begin position="73"/>
        <end position="96"/>
    </location>
</feature>
<feature type="transmembrane region" description="Helical" evidence="1">
    <location>
        <begin position="32"/>
        <end position="53"/>
    </location>
</feature>
<evidence type="ECO:0000313" key="3">
    <source>
        <dbReference type="EMBL" id="MVN31973.1"/>
    </source>
</evidence>
<organism evidence="5 8">
    <name type="scientific">Eggerthella lenta</name>
    <name type="common">Eubacterium lentum</name>
    <dbReference type="NCBI Taxonomy" id="84112"/>
    <lineage>
        <taxon>Bacteria</taxon>
        <taxon>Bacillati</taxon>
        <taxon>Actinomycetota</taxon>
        <taxon>Coriobacteriia</taxon>
        <taxon>Eggerthellales</taxon>
        <taxon>Eggerthellaceae</taxon>
        <taxon>Eggerthella</taxon>
    </lineage>
</organism>